<evidence type="ECO:0000256" key="1">
    <source>
        <dbReference type="SAM" id="SignalP"/>
    </source>
</evidence>
<accession>A0A9P9HW64</accession>
<protein>
    <submittedName>
        <fullName evidence="2">Uncharacterized protein</fullName>
    </submittedName>
</protein>
<evidence type="ECO:0000313" key="2">
    <source>
        <dbReference type="EMBL" id="KAH7264496.1"/>
    </source>
</evidence>
<feature type="signal peptide" evidence="1">
    <location>
        <begin position="1"/>
        <end position="25"/>
    </location>
</feature>
<sequence>MMGMLKDASKRLFTCILLFVSGGCTEVRYSSLPVARYMLLKYPRHPTLRLHITPGMVTMIYDSSDLVDLINMQDQDDRIDQLIRPLP</sequence>
<name>A0A9P9HW64_FUSSL</name>
<keyword evidence="1" id="KW-0732">Signal</keyword>
<organism evidence="2 3">
    <name type="scientific">Fusarium solani</name>
    <name type="common">Filamentous fungus</name>
    <dbReference type="NCBI Taxonomy" id="169388"/>
    <lineage>
        <taxon>Eukaryota</taxon>
        <taxon>Fungi</taxon>
        <taxon>Dikarya</taxon>
        <taxon>Ascomycota</taxon>
        <taxon>Pezizomycotina</taxon>
        <taxon>Sordariomycetes</taxon>
        <taxon>Hypocreomycetidae</taxon>
        <taxon>Hypocreales</taxon>
        <taxon>Nectriaceae</taxon>
        <taxon>Fusarium</taxon>
        <taxon>Fusarium solani species complex</taxon>
    </lineage>
</organism>
<dbReference type="PROSITE" id="PS51257">
    <property type="entry name" value="PROKAR_LIPOPROTEIN"/>
    <property type="match status" value="1"/>
</dbReference>
<proteinExistence type="predicted"/>
<dbReference type="Proteomes" id="UP000736672">
    <property type="component" value="Unassembled WGS sequence"/>
</dbReference>
<keyword evidence="3" id="KW-1185">Reference proteome</keyword>
<dbReference type="AlphaFoldDB" id="A0A9P9HW64"/>
<dbReference type="EMBL" id="JAGTJS010000007">
    <property type="protein sequence ID" value="KAH7264496.1"/>
    <property type="molecule type" value="Genomic_DNA"/>
</dbReference>
<comment type="caution">
    <text evidence="2">The sequence shown here is derived from an EMBL/GenBank/DDBJ whole genome shotgun (WGS) entry which is preliminary data.</text>
</comment>
<feature type="chain" id="PRO_5040224756" evidence="1">
    <location>
        <begin position="26"/>
        <end position="87"/>
    </location>
</feature>
<evidence type="ECO:0000313" key="3">
    <source>
        <dbReference type="Proteomes" id="UP000736672"/>
    </source>
</evidence>
<gene>
    <name evidence="2" type="ORF">B0J15DRAFT_490946</name>
</gene>
<reference evidence="2" key="1">
    <citation type="journal article" date="2021" name="Nat. Commun.">
        <title>Genetic determinants of endophytism in the Arabidopsis root mycobiome.</title>
        <authorList>
            <person name="Mesny F."/>
            <person name="Miyauchi S."/>
            <person name="Thiergart T."/>
            <person name="Pickel B."/>
            <person name="Atanasova L."/>
            <person name="Karlsson M."/>
            <person name="Huettel B."/>
            <person name="Barry K.W."/>
            <person name="Haridas S."/>
            <person name="Chen C."/>
            <person name="Bauer D."/>
            <person name="Andreopoulos W."/>
            <person name="Pangilinan J."/>
            <person name="LaButti K."/>
            <person name="Riley R."/>
            <person name="Lipzen A."/>
            <person name="Clum A."/>
            <person name="Drula E."/>
            <person name="Henrissat B."/>
            <person name="Kohler A."/>
            <person name="Grigoriev I.V."/>
            <person name="Martin F.M."/>
            <person name="Hacquard S."/>
        </authorList>
    </citation>
    <scope>NUCLEOTIDE SEQUENCE</scope>
    <source>
        <strain evidence="2">FSSC 5 MPI-SDFR-AT-0091</strain>
    </source>
</reference>